<reference evidence="3" key="1">
    <citation type="submission" date="2025-08" db="UniProtKB">
        <authorList>
            <consortium name="RefSeq"/>
        </authorList>
    </citation>
    <scope>IDENTIFICATION</scope>
    <source>
        <strain evidence="3">USDA-PBARC FA_bdor</strain>
        <tissue evidence="3">Whole organism</tissue>
    </source>
</reference>
<dbReference type="AlphaFoldDB" id="A0A9R1T4S1"/>
<gene>
    <name evidence="3" type="primary">LOC105266445</name>
</gene>
<keyword evidence="2" id="KW-1185">Reference proteome</keyword>
<dbReference type="Pfam" id="PF21788">
    <property type="entry name" value="TNP-like_GBD"/>
    <property type="match status" value="1"/>
</dbReference>
<dbReference type="InterPro" id="IPR048366">
    <property type="entry name" value="TNP-like_GBD"/>
</dbReference>
<feature type="domain" description="Transposable element P transposase-like GTP-binding insertion" evidence="1">
    <location>
        <begin position="1"/>
        <end position="52"/>
    </location>
</feature>
<proteinExistence type="predicted"/>
<dbReference type="RefSeq" id="XP_011302912.1">
    <property type="nucleotide sequence ID" value="XM_011304610.1"/>
</dbReference>
<dbReference type="GeneID" id="105266445"/>
<evidence type="ECO:0000313" key="2">
    <source>
        <dbReference type="Proteomes" id="UP000694866"/>
    </source>
</evidence>
<dbReference type="Proteomes" id="UP000694866">
    <property type="component" value="Unplaced"/>
</dbReference>
<sequence length="73" mass="8334">MRVGLAVQVFSNSVAHGMEVYKRKVEELKDSESTVDFCCWINRTFDALNRTEDLSGVTLDSLDYNSEQSQTLR</sequence>
<dbReference type="OrthoDB" id="7698710at2759"/>
<protein>
    <submittedName>
        <fullName evidence="3">Uncharacterized protein isoform X2</fullName>
    </submittedName>
</protein>
<accession>A0A9R1T4S1</accession>
<evidence type="ECO:0000259" key="1">
    <source>
        <dbReference type="Pfam" id="PF21788"/>
    </source>
</evidence>
<organism evidence="2 3">
    <name type="scientific">Fopius arisanus</name>
    <dbReference type="NCBI Taxonomy" id="64838"/>
    <lineage>
        <taxon>Eukaryota</taxon>
        <taxon>Metazoa</taxon>
        <taxon>Ecdysozoa</taxon>
        <taxon>Arthropoda</taxon>
        <taxon>Hexapoda</taxon>
        <taxon>Insecta</taxon>
        <taxon>Pterygota</taxon>
        <taxon>Neoptera</taxon>
        <taxon>Endopterygota</taxon>
        <taxon>Hymenoptera</taxon>
        <taxon>Apocrita</taxon>
        <taxon>Ichneumonoidea</taxon>
        <taxon>Braconidae</taxon>
        <taxon>Opiinae</taxon>
        <taxon>Fopius</taxon>
    </lineage>
</organism>
<evidence type="ECO:0000313" key="3">
    <source>
        <dbReference type="RefSeq" id="XP_011302912.1"/>
    </source>
</evidence>
<name>A0A9R1T4S1_9HYME</name>